<feature type="compositionally biased region" description="Basic and acidic residues" evidence="1">
    <location>
        <begin position="41"/>
        <end position="68"/>
    </location>
</feature>
<dbReference type="EMBL" id="JAKUCV010004620">
    <property type="protein sequence ID" value="KAJ4834800.1"/>
    <property type="molecule type" value="Genomic_DNA"/>
</dbReference>
<evidence type="ECO:0000313" key="2">
    <source>
        <dbReference type="EMBL" id="KAJ4834800.1"/>
    </source>
</evidence>
<name>A0A9Q0FQE5_9ROSI</name>
<dbReference type="OrthoDB" id="1034349at2759"/>
<dbReference type="AlphaFoldDB" id="A0A9Q0FQE5"/>
<protein>
    <submittedName>
        <fullName evidence="2">Uncharacterized protein</fullName>
    </submittedName>
</protein>
<gene>
    <name evidence="2" type="ORF">Tsubulata_030077</name>
</gene>
<keyword evidence="3" id="KW-1185">Reference proteome</keyword>
<evidence type="ECO:0000313" key="3">
    <source>
        <dbReference type="Proteomes" id="UP001141552"/>
    </source>
</evidence>
<feature type="compositionally biased region" description="Acidic residues" evidence="1">
    <location>
        <begin position="70"/>
        <end position="85"/>
    </location>
</feature>
<accession>A0A9Q0FQE5</accession>
<feature type="region of interest" description="Disordered" evidence="1">
    <location>
        <begin position="1"/>
        <end position="105"/>
    </location>
</feature>
<comment type="caution">
    <text evidence="2">The sequence shown here is derived from an EMBL/GenBank/DDBJ whole genome shotgun (WGS) entry which is preliminary data.</text>
</comment>
<sequence>MDRSPSKMNHVQVPPKNTRGVVRVCLVPVSQPCPPQPTTNSRKEHPTESEKPHSEDKDDSDKKPHFEADSNIDENEDEDEEEGEDDSHNRNREKLHYEDDSDIDEVEPMLKTYNQQVKESEGYDVTCFLTKVAMFGPFIPVEKDENDTLHLDLTYECVDYAIKLYNEQKILDNSCISFSAGPVLV</sequence>
<reference evidence="2" key="1">
    <citation type="submission" date="2022-02" db="EMBL/GenBank/DDBJ databases">
        <authorList>
            <person name="Henning P.M."/>
            <person name="McCubbin A.G."/>
            <person name="Shore J.S."/>
        </authorList>
    </citation>
    <scope>NUCLEOTIDE SEQUENCE</scope>
    <source>
        <strain evidence="2">F60SS</strain>
        <tissue evidence="2">Leaves</tissue>
    </source>
</reference>
<dbReference type="Proteomes" id="UP001141552">
    <property type="component" value="Unassembled WGS sequence"/>
</dbReference>
<evidence type="ECO:0000256" key="1">
    <source>
        <dbReference type="SAM" id="MobiDB-lite"/>
    </source>
</evidence>
<reference evidence="2" key="2">
    <citation type="journal article" date="2023" name="Plants (Basel)">
        <title>Annotation of the Turnera subulata (Passifloraceae) Draft Genome Reveals the S-Locus Evolved after the Divergence of Turneroideae from Passifloroideae in a Stepwise Manner.</title>
        <authorList>
            <person name="Henning P.M."/>
            <person name="Roalson E.H."/>
            <person name="Mir W."/>
            <person name="McCubbin A.G."/>
            <person name="Shore J.S."/>
        </authorList>
    </citation>
    <scope>NUCLEOTIDE SEQUENCE</scope>
    <source>
        <strain evidence="2">F60SS</strain>
    </source>
</reference>
<organism evidence="2 3">
    <name type="scientific">Turnera subulata</name>
    <dbReference type="NCBI Taxonomy" id="218843"/>
    <lineage>
        <taxon>Eukaryota</taxon>
        <taxon>Viridiplantae</taxon>
        <taxon>Streptophyta</taxon>
        <taxon>Embryophyta</taxon>
        <taxon>Tracheophyta</taxon>
        <taxon>Spermatophyta</taxon>
        <taxon>Magnoliopsida</taxon>
        <taxon>eudicotyledons</taxon>
        <taxon>Gunneridae</taxon>
        <taxon>Pentapetalae</taxon>
        <taxon>rosids</taxon>
        <taxon>fabids</taxon>
        <taxon>Malpighiales</taxon>
        <taxon>Passifloraceae</taxon>
        <taxon>Turnera</taxon>
    </lineage>
</organism>
<proteinExistence type="predicted"/>
<feature type="compositionally biased region" description="Basic and acidic residues" evidence="1">
    <location>
        <begin position="86"/>
        <end position="98"/>
    </location>
</feature>